<evidence type="ECO:0000259" key="13">
    <source>
        <dbReference type="SMART" id="SM00382"/>
    </source>
</evidence>
<dbReference type="Pfam" id="PF12169">
    <property type="entry name" value="DNA_pol3_gamma3"/>
    <property type="match status" value="1"/>
</dbReference>
<keyword evidence="5" id="KW-0235">DNA replication</keyword>
<sequence length="568" mass="63260">MSYIALYREWRPQSFADMVGQEHVTRTLQNALRTNRLAHAYLFSGPRGTGKTSSAKILAKAINCEHGPTDEPCNVCAACRGITAGSIMDVVEIDAASNRGVDEIRDLREQVKYAPTEVRYKVYIVDEVHMLTTEAFNALLKTLEEPPKHVVFILATTEPHKLPATIISRCQRFDFRRIAGRQTVDRLRYIAEQKQIEVDDDALWMVARAAEGGMRDALSIFDQVISFGGDKVTVEAVVTLIGGVRTDTLASIARSIANKEIQQVLRLTGDLIDDGRDVVQILHDLTVYFRDLLMYKTVPGLEEIQDRIHYDKTFPEVAELFTSSRLIALIDQMTETSQEMKWHSQGRLLLEMLLVRLCKTESSDVQGLLRRIEELERKVEQGVPAAQPGIRTQAAPAAASFSQPAKPIPPAEKEAPAKAAPEAKATPSPTPIPASRSIDKLLKNPSQERFEKISSGWNQILDEVKRRKITAQAWLLDGEPAAVDSGNVIVAFKNQIHRDTVMKPIHKSVIDEVLTEYMGEPSSLVAILQSEWKSYKQEGAAELAAASENSLVNDVINLFGQEIVEIEE</sequence>
<feature type="region of interest" description="Disordered" evidence="12">
    <location>
        <begin position="382"/>
        <end position="438"/>
    </location>
</feature>
<dbReference type="InterPro" id="IPR027417">
    <property type="entry name" value="P-loop_NTPase"/>
</dbReference>
<organism evidence="14 15">
    <name type="scientific">Effusibacillus consociatus</name>
    <dbReference type="NCBI Taxonomy" id="1117041"/>
    <lineage>
        <taxon>Bacteria</taxon>
        <taxon>Bacillati</taxon>
        <taxon>Bacillota</taxon>
        <taxon>Bacilli</taxon>
        <taxon>Bacillales</taxon>
        <taxon>Alicyclobacillaceae</taxon>
        <taxon>Effusibacillus</taxon>
    </lineage>
</organism>
<evidence type="ECO:0000256" key="11">
    <source>
        <dbReference type="ARBA" id="ARBA00049244"/>
    </source>
</evidence>
<dbReference type="InterPro" id="IPR008921">
    <property type="entry name" value="DNA_pol3_clamp-load_cplx_C"/>
</dbReference>
<evidence type="ECO:0000256" key="12">
    <source>
        <dbReference type="SAM" id="MobiDB-lite"/>
    </source>
</evidence>
<reference evidence="15" key="1">
    <citation type="journal article" date="2019" name="Int. J. Syst. Evol. Microbiol.">
        <title>The Global Catalogue of Microorganisms (GCM) 10K type strain sequencing project: providing services to taxonomists for standard genome sequencing and annotation.</title>
        <authorList>
            <consortium name="The Broad Institute Genomics Platform"/>
            <consortium name="The Broad Institute Genome Sequencing Center for Infectious Disease"/>
            <person name="Wu L."/>
            <person name="Ma J."/>
        </authorList>
    </citation>
    <scope>NUCLEOTIDE SEQUENCE [LARGE SCALE GENOMIC DNA]</scope>
    <source>
        <strain evidence="15">WYCCWR 12678</strain>
    </source>
</reference>
<dbReference type="InterPro" id="IPR045085">
    <property type="entry name" value="HLD_clamp_pol_III_gamma_tau"/>
</dbReference>
<keyword evidence="6" id="KW-0479">Metal-binding</keyword>
<dbReference type="PANTHER" id="PTHR11669:SF0">
    <property type="entry name" value="PROTEIN STICHEL-LIKE 2"/>
    <property type="match status" value="1"/>
</dbReference>
<dbReference type="InterPro" id="IPR003593">
    <property type="entry name" value="AAA+_ATPase"/>
</dbReference>
<dbReference type="PRINTS" id="PR00300">
    <property type="entry name" value="CLPPROTEASEA"/>
</dbReference>
<evidence type="ECO:0000256" key="10">
    <source>
        <dbReference type="ARBA" id="ARBA00022932"/>
    </source>
</evidence>
<keyword evidence="3 14" id="KW-0808">Transferase</keyword>
<dbReference type="Gene3D" id="3.40.50.300">
    <property type="entry name" value="P-loop containing nucleotide triphosphate hydrolases"/>
    <property type="match status" value="1"/>
</dbReference>
<dbReference type="Pfam" id="PF13177">
    <property type="entry name" value="DNA_pol3_delta2"/>
    <property type="match status" value="1"/>
</dbReference>
<dbReference type="NCBIfam" id="TIGR02397">
    <property type="entry name" value="dnaX_nterm"/>
    <property type="match status" value="1"/>
</dbReference>
<keyword evidence="4 14" id="KW-0548">Nucleotidyltransferase</keyword>
<proteinExistence type="inferred from homology"/>
<evidence type="ECO:0000256" key="4">
    <source>
        <dbReference type="ARBA" id="ARBA00022695"/>
    </source>
</evidence>
<keyword evidence="8" id="KW-0862">Zinc</keyword>
<feature type="domain" description="AAA+ ATPase" evidence="13">
    <location>
        <begin position="37"/>
        <end position="183"/>
    </location>
</feature>
<keyword evidence="9" id="KW-0067">ATP-binding</keyword>
<dbReference type="Gene3D" id="1.20.272.10">
    <property type="match status" value="1"/>
</dbReference>
<evidence type="ECO:0000313" key="15">
    <source>
        <dbReference type="Proteomes" id="UP001596002"/>
    </source>
</evidence>
<evidence type="ECO:0000256" key="7">
    <source>
        <dbReference type="ARBA" id="ARBA00022741"/>
    </source>
</evidence>
<dbReference type="SUPFAM" id="SSF52540">
    <property type="entry name" value="P-loop containing nucleoside triphosphate hydrolases"/>
    <property type="match status" value="1"/>
</dbReference>
<evidence type="ECO:0000313" key="14">
    <source>
        <dbReference type="EMBL" id="MFC4768507.1"/>
    </source>
</evidence>
<keyword evidence="7" id="KW-0547">Nucleotide-binding</keyword>
<dbReference type="SUPFAM" id="SSF48019">
    <property type="entry name" value="post-AAA+ oligomerization domain-like"/>
    <property type="match status" value="1"/>
</dbReference>
<dbReference type="Pfam" id="PF20964">
    <property type="entry name" value="DnaX_C"/>
    <property type="match status" value="1"/>
</dbReference>
<protein>
    <recommendedName>
        <fullName evidence="2">DNA-directed DNA polymerase</fullName>
        <ecNumber evidence="2">2.7.7.7</ecNumber>
    </recommendedName>
</protein>
<dbReference type="CDD" id="cd00009">
    <property type="entry name" value="AAA"/>
    <property type="match status" value="1"/>
</dbReference>
<evidence type="ECO:0000256" key="1">
    <source>
        <dbReference type="ARBA" id="ARBA00006360"/>
    </source>
</evidence>
<dbReference type="NCBIfam" id="NF004046">
    <property type="entry name" value="PRK05563.1"/>
    <property type="match status" value="1"/>
</dbReference>
<dbReference type="GO" id="GO:0003887">
    <property type="term" value="F:DNA-directed DNA polymerase activity"/>
    <property type="evidence" value="ECO:0007669"/>
    <property type="project" value="UniProtKB-EC"/>
</dbReference>
<dbReference type="Pfam" id="PF22608">
    <property type="entry name" value="DNAX_ATPase_lid"/>
    <property type="match status" value="1"/>
</dbReference>
<dbReference type="RefSeq" id="WP_380026459.1">
    <property type="nucleotide sequence ID" value="NZ_JBHSHC010000106.1"/>
</dbReference>
<evidence type="ECO:0000256" key="3">
    <source>
        <dbReference type="ARBA" id="ARBA00022679"/>
    </source>
</evidence>
<evidence type="ECO:0000256" key="5">
    <source>
        <dbReference type="ARBA" id="ARBA00022705"/>
    </source>
</evidence>
<gene>
    <name evidence="14" type="primary">dnaX</name>
    <name evidence="14" type="ORF">ACFO8Q_14270</name>
</gene>
<dbReference type="InterPro" id="IPR012763">
    <property type="entry name" value="DNA_pol_III_sug/sutau_N"/>
</dbReference>
<keyword evidence="10" id="KW-0239">DNA-directed DNA polymerase</keyword>
<dbReference type="CDD" id="cd18137">
    <property type="entry name" value="HLD_clamp_pol_III_gamma_tau"/>
    <property type="match status" value="1"/>
</dbReference>
<accession>A0ABV9Q7A6</accession>
<feature type="compositionally biased region" description="Low complexity" evidence="12">
    <location>
        <begin position="393"/>
        <end position="405"/>
    </location>
</feature>
<dbReference type="EC" id="2.7.7.7" evidence="2"/>
<dbReference type="EMBL" id="JBHSHC010000106">
    <property type="protein sequence ID" value="MFC4768507.1"/>
    <property type="molecule type" value="Genomic_DNA"/>
</dbReference>
<dbReference type="InterPro" id="IPR001270">
    <property type="entry name" value="ClpA/B"/>
</dbReference>
<dbReference type="InterPro" id="IPR022754">
    <property type="entry name" value="DNA_pol_III_gamma-3"/>
</dbReference>
<dbReference type="Gene3D" id="1.10.8.60">
    <property type="match status" value="1"/>
</dbReference>
<evidence type="ECO:0000256" key="6">
    <source>
        <dbReference type="ARBA" id="ARBA00022723"/>
    </source>
</evidence>
<dbReference type="Proteomes" id="UP001596002">
    <property type="component" value="Unassembled WGS sequence"/>
</dbReference>
<comment type="similarity">
    <text evidence="1">Belongs to the DnaX/STICHEL family.</text>
</comment>
<evidence type="ECO:0000256" key="2">
    <source>
        <dbReference type="ARBA" id="ARBA00012417"/>
    </source>
</evidence>
<comment type="caution">
    <text evidence="14">The sequence shown here is derived from an EMBL/GenBank/DDBJ whole genome shotgun (WGS) entry which is preliminary data.</text>
</comment>
<dbReference type="InterPro" id="IPR050238">
    <property type="entry name" value="DNA_Rep/Repair_Clamp_Loader"/>
</dbReference>
<name>A0ABV9Q7A6_9BACL</name>
<evidence type="ECO:0000256" key="9">
    <source>
        <dbReference type="ARBA" id="ARBA00022840"/>
    </source>
</evidence>
<dbReference type="PANTHER" id="PTHR11669">
    <property type="entry name" value="REPLICATION FACTOR C / DNA POLYMERASE III GAMMA-TAU SUBUNIT"/>
    <property type="match status" value="1"/>
</dbReference>
<feature type="compositionally biased region" description="Low complexity" evidence="12">
    <location>
        <begin position="417"/>
        <end position="427"/>
    </location>
</feature>
<comment type="catalytic activity">
    <reaction evidence="11">
        <text>DNA(n) + a 2'-deoxyribonucleoside 5'-triphosphate = DNA(n+1) + diphosphate</text>
        <dbReference type="Rhea" id="RHEA:22508"/>
        <dbReference type="Rhea" id="RHEA-COMP:17339"/>
        <dbReference type="Rhea" id="RHEA-COMP:17340"/>
        <dbReference type="ChEBI" id="CHEBI:33019"/>
        <dbReference type="ChEBI" id="CHEBI:61560"/>
        <dbReference type="ChEBI" id="CHEBI:173112"/>
        <dbReference type="EC" id="2.7.7.7"/>
    </reaction>
</comment>
<evidence type="ECO:0000256" key="8">
    <source>
        <dbReference type="ARBA" id="ARBA00022833"/>
    </source>
</evidence>
<dbReference type="SMART" id="SM00382">
    <property type="entry name" value="AAA"/>
    <property type="match status" value="1"/>
</dbReference>
<keyword evidence="15" id="KW-1185">Reference proteome</keyword>
<dbReference type="InterPro" id="IPR048448">
    <property type="entry name" value="DnaX-like_C"/>
</dbReference>